<evidence type="ECO:0000256" key="7">
    <source>
        <dbReference type="ARBA" id="ARBA00022679"/>
    </source>
</evidence>
<dbReference type="EC" id="2.7.1.175" evidence="4"/>
<dbReference type="RefSeq" id="WP_132620590.1">
    <property type="nucleotide sequence ID" value="NZ_SMKQ01000197.1"/>
</dbReference>
<evidence type="ECO:0000256" key="1">
    <source>
        <dbReference type="ARBA" id="ARBA00004964"/>
    </source>
</evidence>
<evidence type="ECO:0000256" key="10">
    <source>
        <dbReference type="ARBA" id="ARBA00022840"/>
    </source>
</evidence>
<evidence type="ECO:0000256" key="3">
    <source>
        <dbReference type="ARBA" id="ARBA00011245"/>
    </source>
</evidence>
<dbReference type="Pfam" id="PF01636">
    <property type="entry name" value="APH"/>
    <property type="match status" value="1"/>
</dbReference>
<evidence type="ECO:0000256" key="8">
    <source>
        <dbReference type="ARBA" id="ARBA00022741"/>
    </source>
</evidence>
<protein>
    <recommendedName>
        <fullName evidence="5">Maltokinase</fullName>
        <ecNumber evidence="4">2.7.1.175</ecNumber>
    </recommendedName>
    <alternativeName>
        <fullName evidence="13">Maltose-1-phosphate synthase</fullName>
    </alternativeName>
</protein>
<evidence type="ECO:0000256" key="14">
    <source>
        <dbReference type="ARBA" id="ARBA00049067"/>
    </source>
</evidence>
<dbReference type="Proteomes" id="UP000295302">
    <property type="component" value="Unassembled WGS sequence"/>
</dbReference>
<evidence type="ECO:0000256" key="13">
    <source>
        <dbReference type="ARBA" id="ARBA00031251"/>
    </source>
</evidence>
<evidence type="ECO:0000256" key="4">
    <source>
        <dbReference type="ARBA" id="ARBA00011962"/>
    </source>
</evidence>
<comment type="subunit">
    <text evidence="3">Monomer.</text>
</comment>
<reference evidence="17 18" key="1">
    <citation type="submission" date="2019-03" db="EMBL/GenBank/DDBJ databases">
        <title>Draft genome sequences of novel Actinobacteria.</title>
        <authorList>
            <person name="Sahin N."/>
            <person name="Ay H."/>
            <person name="Saygin H."/>
        </authorList>
    </citation>
    <scope>NUCLEOTIDE SEQUENCE [LARGE SCALE GENOMIC DNA]</scope>
    <source>
        <strain evidence="17 18">CH32</strain>
    </source>
</reference>
<evidence type="ECO:0000256" key="6">
    <source>
        <dbReference type="ARBA" id="ARBA00022600"/>
    </source>
</evidence>
<keyword evidence="8" id="KW-0547">Nucleotide-binding</keyword>
<comment type="catalytic activity">
    <reaction evidence="14">
        <text>D-maltose + ATP = alpha-maltose 1-phosphate + ADP + H(+)</text>
        <dbReference type="Rhea" id="RHEA:31915"/>
        <dbReference type="ChEBI" id="CHEBI:15378"/>
        <dbReference type="ChEBI" id="CHEBI:17306"/>
        <dbReference type="ChEBI" id="CHEBI:30616"/>
        <dbReference type="ChEBI" id="CHEBI:63576"/>
        <dbReference type="ChEBI" id="CHEBI:456216"/>
        <dbReference type="EC" id="2.7.1.175"/>
    </reaction>
</comment>
<evidence type="ECO:0000256" key="9">
    <source>
        <dbReference type="ARBA" id="ARBA00022777"/>
    </source>
</evidence>
<organism evidence="17 18">
    <name type="scientific">Nonomuraea terrae</name>
    <dbReference type="NCBI Taxonomy" id="2530383"/>
    <lineage>
        <taxon>Bacteria</taxon>
        <taxon>Bacillati</taxon>
        <taxon>Actinomycetota</taxon>
        <taxon>Actinomycetes</taxon>
        <taxon>Streptosporangiales</taxon>
        <taxon>Streptosporangiaceae</taxon>
        <taxon>Nonomuraea</taxon>
    </lineage>
</organism>
<evidence type="ECO:0000259" key="15">
    <source>
        <dbReference type="Pfam" id="PF01636"/>
    </source>
</evidence>
<keyword evidence="7 17" id="KW-0808">Transferase</keyword>
<dbReference type="InterPro" id="IPR011009">
    <property type="entry name" value="Kinase-like_dom_sf"/>
</dbReference>
<dbReference type="AlphaFoldDB" id="A0A4R4XYV2"/>
<evidence type="ECO:0000256" key="12">
    <source>
        <dbReference type="ARBA" id="ARBA00023277"/>
    </source>
</evidence>
<keyword evidence="18" id="KW-1185">Reference proteome</keyword>
<dbReference type="UniPathway" id="UPA00164"/>
<evidence type="ECO:0000313" key="18">
    <source>
        <dbReference type="Proteomes" id="UP000295302"/>
    </source>
</evidence>
<dbReference type="EMBL" id="SMKQ01000197">
    <property type="protein sequence ID" value="TDD36793.1"/>
    <property type="molecule type" value="Genomic_DNA"/>
</dbReference>
<accession>A0A4R4XYV2</accession>
<feature type="domain" description="Maltokinase N-terminal cap" evidence="16">
    <location>
        <begin position="9"/>
        <end position="87"/>
    </location>
</feature>
<evidence type="ECO:0000256" key="5">
    <source>
        <dbReference type="ARBA" id="ARBA00013882"/>
    </source>
</evidence>
<keyword evidence="10" id="KW-0067">ATP-binding</keyword>
<dbReference type="GO" id="GO:0005524">
    <property type="term" value="F:ATP binding"/>
    <property type="evidence" value="ECO:0007669"/>
    <property type="project" value="UniProtKB-KW"/>
</dbReference>
<evidence type="ECO:0000259" key="16">
    <source>
        <dbReference type="Pfam" id="PF18085"/>
    </source>
</evidence>
<feature type="domain" description="Aminoglycoside phosphotransferase" evidence="15">
    <location>
        <begin position="128"/>
        <end position="372"/>
    </location>
</feature>
<dbReference type="OrthoDB" id="3787729at2"/>
<comment type="pathway">
    <text evidence="1">Glycan biosynthesis; glycogen biosynthesis.</text>
</comment>
<sequence>MLDELLAAWISRQRWFGGKGRPIDELSVESDVELTPGLRHLVVAVWQEGSRDRYQLLLGERTELPDRLGHALIGSVGDAYLYDAVHDSDRTGWLLDGMANEETRNGLRMRHMPGVSIDTSPRSLVLGAEQSNTSLVYGDAYICKLFRRLIPGVNPELEVVTALAARDAPHIAQPYGWIEVDLDGTDTTLAFMQEFLSNANDGWDLALASVRDLYASLPELPAAEAGGDFAAESLRLGGATARVHQELADAFPTGVIEVHEVKRMAEGFRRRLGRAVAEVPELRAHATVIEQAYHQVELLTSEVPVQRVHGDYHLGQVMRTPTDWVVLDFEGEPGQPLGERRALSSPLRDVAGMLRSFDYAARHLLAGHAQAEELEPRAQEWADRNRAAFLEGYAEGGGVITRADAALLRALEMSKAVYEVVYEARNRPTWITIPLAAFRPRTG</sequence>
<gene>
    <name evidence="17" type="ORF">E1286_37975</name>
</gene>
<keyword evidence="9" id="KW-0418">Kinase</keyword>
<comment type="caution">
    <text evidence="17">The sequence shown here is derived from an EMBL/GenBank/DDBJ whole genome shotgun (WGS) entry which is preliminary data.</text>
</comment>
<proteinExistence type="inferred from homology"/>
<comment type="similarity">
    <text evidence="2">Belongs to the aminoglycoside phosphotransferase family.</text>
</comment>
<dbReference type="Gene3D" id="3.90.1200.10">
    <property type="match status" value="1"/>
</dbReference>
<name>A0A4R4XYV2_9ACTN</name>
<keyword evidence="6" id="KW-0321">Glycogen metabolism</keyword>
<keyword evidence="11" id="KW-0320">Glycogen biosynthesis</keyword>
<evidence type="ECO:0000313" key="17">
    <source>
        <dbReference type="EMBL" id="TDD36793.1"/>
    </source>
</evidence>
<dbReference type="InterPro" id="IPR002575">
    <property type="entry name" value="Aminoglycoside_PTrfase"/>
</dbReference>
<dbReference type="Pfam" id="PF18085">
    <property type="entry name" value="Mak_N_cap"/>
    <property type="match status" value="1"/>
</dbReference>
<dbReference type="SUPFAM" id="SSF56112">
    <property type="entry name" value="Protein kinase-like (PK-like)"/>
    <property type="match status" value="1"/>
</dbReference>
<evidence type="ECO:0000256" key="2">
    <source>
        <dbReference type="ARBA" id="ARBA00006219"/>
    </source>
</evidence>
<evidence type="ECO:0000256" key="11">
    <source>
        <dbReference type="ARBA" id="ARBA00023056"/>
    </source>
</evidence>
<dbReference type="GO" id="GO:0005978">
    <property type="term" value="P:glycogen biosynthetic process"/>
    <property type="evidence" value="ECO:0007669"/>
    <property type="project" value="UniProtKB-UniPathway"/>
</dbReference>
<dbReference type="InterPro" id="IPR040999">
    <property type="entry name" value="Mak_N_cap"/>
</dbReference>
<dbReference type="GO" id="GO:0016301">
    <property type="term" value="F:kinase activity"/>
    <property type="evidence" value="ECO:0007669"/>
    <property type="project" value="UniProtKB-KW"/>
</dbReference>
<keyword evidence="12" id="KW-0119">Carbohydrate metabolism</keyword>